<dbReference type="InterPro" id="IPR013785">
    <property type="entry name" value="Aldolase_TIM"/>
</dbReference>
<reference evidence="3 4" key="1">
    <citation type="submission" date="2019-04" db="EMBL/GenBank/DDBJ databases">
        <title>Mesorhizobium composti sp. nov., isolated from compost.</title>
        <authorList>
            <person name="Lin S.-Y."/>
            <person name="Hameed A."/>
            <person name="Hsieh Y.-T."/>
            <person name="Young C.-C."/>
        </authorList>
    </citation>
    <scope>NUCLEOTIDE SEQUENCE [LARGE SCALE GENOMIC DNA]</scope>
    <source>
        <strain evidence="3 4">CC-YTH430</strain>
    </source>
</reference>
<evidence type="ECO:0000313" key="4">
    <source>
        <dbReference type="Proteomes" id="UP000306441"/>
    </source>
</evidence>
<dbReference type="EMBL" id="SSNY01000006">
    <property type="protein sequence ID" value="THF56989.1"/>
    <property type="molecule type" value="Genomic_DNA"/>
</dbReference>
<dbReference type="SMART" id="SM01130">
    <property type="entry name" value="DHDPS"/>
    <property type="match status" value="1"/>
</dbReference>
<dbReference type="PANTHER" id="PTHR12128">
    <property type="entry name" value="DIHYDRODIPICOLINATE SYNTHASE"/>
    <property type="match status" value="1"/>
</dbReference>
<dbReference type="CDD" id="cd00408">
    <property type="entry name" value="DHDPS-like"/>
    <property type="match status" value="1"/>
</dbReference>
<gene>
    <name evidence="3" type="ORF">E6C48_11750</name>
</gene>
<evidence type="ECO:0000256" key="2">
    <source>
        <dbReference type="PIRNR" id="PIRNR001365"/>
    </source>
</evidence>
<organism evidence="3 4">
    <name type="scientific">Ollibium composti</name>
    <dbReference type="NCBI Taxonomy" id="2675109"/>
    <lineage>
        <taxon>Bacteria</taxon>
        <taxon>Pseudomonadati</taxon>
        <taxon>Pseudomonadota</taxon>
        <taxon>Alphaproteobacteria</taxon>
        <taxon>Hyphomicrobiales</taxon>
        <taxon>Phyllobacteriaceae</taxon>
        <taxon>Ollibium</taxon>
    </lineage>
</organism>
<keyword evidence="4" id="KW-1185">Reference proteome</keyword>
<dbReference type="InterPro" id="IPR002220">
    <property type="entry name" value="DapA-like"/>
</dbReference>
<keyword evidence="1 2" id="KW-0456">Lyase</keyword>
<evidence type="ECO:0000313" key="3">
    <source>
        <dbReference type="EMBL" id="THF56989.1"/>
    </source>
</evidence>
<name>A0ABY2Q6B7_9HYPH</name>
<evidence type="ECO:0000256" key="1">
    <source>
        <dbReference type="ARBA" id="ARBA00023239"/>
    </source>
</evidence>
<sequence length="320" mass="34232">MSAQVFSGCMPALMTPCKDDRSPDFDALVRKGKELIAAGMSAVVYCGSMGDWPLLTDAQRMEGVERLVKAGVPVIVGTGAVNTASAVAHAAHAQKVGARGLMVIPRVLSRGSVIAAQKNHFKAILAAAPDLPAVIYNSPYYGFATRADLFFALRAEHPNLVGFKEFGGHADLRYAAENITSRDDEVVLMIGVDTCVVHGFVNCGAGGAITGIGCVLPKEVLHLVALSQAAAKGDVEARQRALELEAALGVLSSFDEGPDLVLYFKHMMVLKGNPEYTLHFNETDALSDSQRGYVEAQLKLFDTWYANWSRQTGAVQKYAA</sequence>
<dbReference type="PIRSF" id="PIRSF001365">
    <property type="entry name" value="DHDPS"/>
    <property type="match status" value="1"/>
</dbReference>
<comment type="caution">
    <text evidence="3">The sequence shown here is derived from an EMBL/GenBank/DDBJ whole genome shotgun (WGS) entry which is preliminary data.</text>
</comment>
<dbReference type="Pfam" id="PF00701">
    <property type="entry name" value="DHDPS"/>
    <property type="match status" value="1"/>
</dbReference>
<proteinExistence type="inferred from homology"/>
<dbReference type="PRINTS" id="PR00146">
    <property type="entry name" value="DHPICSNTHASE"/>
</dbReference>
<dbReference type="SUPFAM" id="SSF51569">
    <property type="entry name" value="Aldolase"/>
    <property type="match status" value="1"/>
</dbReference>
<comment type="similarity">
    <text evidence="2">Belongs to the DapA family.</text>
</comment>
<protein>
    <submittedName>
        <fullName evidence="3">Dihydrodipicolinate synthase family protein</fullName>
    </submittedName>
</protein>
<dbReference type="PANTHER" id="PTHR12128:SF72">
    <property type="entry name" value="DIHYDRODIPICOLINATE SYNTHASE"/>
    <property type="match status" value="1"/>
</dbReference>
<dbReference type="RefSeq" id="WP_136357371.1">
    <property type="nucleotide sequence ID" value="NZ_SSNY01000006.1"/>
</dbReference>
<dbReference type="Gene3D" id="3.20.20.70">
    <property type="entry name" value="Aldolase class I"/>
    <property type="match status" value="1"/>
</dbReference>
<accession>A0ABY2Q6B7</accession>
<dbReference type="Proteomes" id="UP000306441">
    <property type="component" value="Unassembled WGS sequence"/>
</dbReference>